<dbReference type="GO" id="GO:0016740">
    <property type="term" value="F:transferase activity"/>
    <property type="evidence" value="ECO:0007669"/>
    <property type="project" value="UniProtKB-KW"/>
</dbReference>
<organism evidence="1 2">
    <name type="scientific">Gluconacetobacter diazotrophicus (strain ATCC 49037 / DSM 5601 / CCUG 37298 / CIP 103539 / LMG 7603 / PAl5)</name>
    <dbReference type="NCBI Taxonomy" id="272568"/>
    <lineage>
        <taxon>Bacteria</taxon>
        <taxon>Pseudomonadati</taxon>
        <taxon>Pseudomonadota</taxon>
        <taxon>Alphaproteobacteria</taxon>
        <taxon>Acetobacterales</taxon>
        <taxon>Acetobacteraceae</taxon>
        <taxon>Gluconacetobacter</taxon>
    </lineage>
</organism>
<keyword evidence="1" id="KW-0808">Transferase</keyword>
<accession>A9HQQ2</accession>
<name>A9HQQ2_GLUDA</name>
<dbReference type="Gene3D" id="3.40.50.300">
    <property type="entry name" value="P-loop containing nucleotide triphosphate hydrolases"/>
    <property type="match status" value="1"/>
</dbReference>
<keyword evidence="2" id="KW-1185">Reference proteome</keyword>
<evidence type="ECO:0000313" key="1">
    <source>
        <dbReference type="EMBL" id="CAP56777.1"/>
    </source>
</evidence>
<dbReference type="InterPro" id="IPR027417">
    <property type="entry name" value="P-loop_NTPase"/>
</dbReference>
<dbReference type="Proteomes" id="UP000001176">
    <property type="component" value="Chromosome"/>
</dbReference>
<dbReference type="Pfam" id="PF13469">
    <property type="entry name" value="Sulfotransfer_3"/>
    <property type="match status" value="1"/>
</dbReference>
<reference evidence="1 2" key="1">
    <citation type="journal article" date="2009" name="BMC Genomics">
        <title>Complete genome sequence of the sugarcane nitrogen-fixing endophyte Gluconacetobacter diazotrophicus Pal5.</title>
        <authorList>
            <person name="Bertalan M."/>
            <person name="Albano R."/>
            <person name="Padua V."/>
            <person name="Rouws L."/>
            <person name="Rojas C."/>
            <person name="Hemerly A."/>
            <person name="Teixeira K."/>
            <person name="Schwab S."/>
            <person name="Araujo J."/>
            <person name="Oliveira A."/>
            <person name="Franca L."/>
            <person name="Magalhaes V."/>
            <person name="Alqueres S."/>
            <person name="Cardoso A."/>
            <person name="Almeida W."/>
            <person name="Loureiro M.M."/>
            <person name="Nogueira E."/>
            <person name="Cidade D."/>
            <person name="Oliveira D."/>
            <person name="Simao T."/>
            <person name="Macedo J."/>
            <person name="Valadao A."/>
            <person name="Dreschsel M."/>
            <person name="Freitas F."/>
            <person name="Vidal M."/>
            <person name="Guedes H."/>
            <person name="Rodrigues E."/>
            <person name="Meneses C."/>
            <person name="Brioso P."/>
            <person name="Pozzer L."/>
            <person name="Figueiredo D."/>
            <person name="Montano H."/>
            <person name="Junior J."/>
            <person name="Filho G."/>
            <person name="Flores V."/>
            <person name="Ferreira B."/>
            <person name="Branco A."/>
            <person name="Gonzalez P."/>
            <person name="Guillobel H."/>
            <person name="Lemos M."/>
            <person name="Seibel L."/>
            <person name="Macedo J."/>
            <person name="Alves-Ferreira M."/>
            <person name="Sachetto-Martins G."/>
            <person name="Coelho A."/>
            <person name="Santos E."/>
            <person name="Amaral G."/>
            <person name="Neves A."/>
            <person name="Pacheco A.B."/>
            <person name="Carvalho D."/>
            <person name="Lery L."/>
            <person name="Bisch P."/>
            <person name="Rossle S.C."/>
            <person name="Urmenyi T."/>
            <person name="Kruger W.V."/>
            <person name="Martins O."/>
            <person name="Baldani J.I."/>
            <person name="Ferreira P.C."/>
        </authorList>
    </citation>
    <scope>NUCLEOTIDE SEQUENCE [LARGE SCALE GENOMIC DNA]</scope>
    <source>
        <strain evidence="2">ATCC 49037 / DSM 5601 / CCUG 37298 / CIP 103539 / LMG 7603 / PAl5</strain>
    </source>
</reference>
<dbReference type="SUPFAM" id="SSF52540">
    <property type="entry name" value="P-loop containing nucleoside triphosphate hydrolases"/>
    <property type="match status" value="1"/>
</dbReference>
<gene>
    <name evidence="1" type="ordered locus">GDI2834</name>
</gene>
<dbReference type="AlphaFoldDB" id="A9HQQ2"/>
<dbReference type="EMBL" id="AM889285">
    <property type="protein sequence ID" value="CAP56777.1"/>
    <property type="molecule type" value="Genomic_DNA"/>
</dbReference>
<evidence type="ECO:0000313" key="2">
    <source>
        <dbReference type="Proteomes" id="UP000001176"/>
    </source>
</evidence>
<protein>
    <submittedName>
        <fullName evidence="1">Putative sulfotransferase</fullName>
    </submittedName>
</protein>
<dbReference type="KEGG" id="gdi:GDI2834"/>
<sequence length="233" mass="26299">MMVKLTSVMVEGEFQTEFDSGATSRILRGTLYNYYGSDGTDGVIIDNNRMWCTRLGLIDSLFPNARVICCVRDPVWIVDSFERLFQRDPLLSSKIVPIQSRGNLHDRVEHLLSKDGPFGYCWRALNEAYFGTFAQKLLLVDYDRLVTDPSGTLRQITGVLGLPKYDYDFNKVDTNEPIAFDQQLGTPGLHTVRPQVAASHRRPVLPPEIVSRLAGGTFWRKQDMNPGRATIIA</sequence>
<proteinExistence type="predicted"/>